<dbReference type="Pfam" id="PF02244">
    <property type="entry name" value="Propep_M14"/>
    <property type="match status" value="1"/>
</dbReference>
<evidence type="ECO:0000256" key="7">
    <source>
        <dbReference type="ARBA" id="ARBA00022801"/>
    </source>
</evidence>
<comment type="similarity">
    <text evidence="2 11">Belongs to the peptidase M14 family.</text>
</comment>
<accession>A0A1V9X8G9</accession>
<dbReference type="AlphaFoldDB" id="A0A1V9X8G9"/>
<dbReference type="Pfam" id="PF00246">
    <property type="entry name" value="Peptidase_M14"/>
    <property type="match status" value="1"/>
</dbReference>
<keyword evidence="10" id="KW-1015">Disulfide bond</keyword>
<evidence type="ECO:0000259" key="13">
    <source>
        <dbReference type="PROSITE" id="PS52035"/>
    </source>
</evidence>
<dbReference type="Proteomes" id="UP000192247">
    <property type="component" value="Unassembled WGS sequence"/>
</dbReference>
<protein>
    <submittedName>
        <fullName evidence="14">Mast cell carboxypeptidase A-like</fullName>
    </submittedName>
</protein>
<dbReference type="GO" id="GO:0005615">
    <property type="term" value="C:extracellular space"/>
    <property type="evidence" value="ECO:0007669"/>
    <property type="project" value="TreeGrafter"/>
</dbReference>
<keyword evidence="4" id="KW-0645">Protease</keyword>
<evidence type="ECO:0000313" key="14">
    <source>
        <dbReference type="EMBL" id="OQR69829.1"/>
    </source>
</evidence>
<name>A0A1V9X8G9_9ACAR</name>
<dbReference type="OrthoDB" id="6416026at2759"/>
<dbReference type="SUPFAM" id="SSF54897">
    <property type="entry name" value="Protease propeptides/inhibitors"/>
    <property type="match status" value="1"/>
</dbReference>
<dbReference type="GO" id="GO:0006508">
    <property type="term" value="P:proteolysis"/>
    <property type="evidence" value="ECO:0007669"/>
    <property type="project" value="UniProtKB-KW"/>
</dbReference>
<evidence type="ECO:0000313" key="15">
    <source>
        <dbReference type="Proteomes" id="UP000192247"/>
    </source>
</evidence>
<evidence type="ECO:0000256" key="3">
    <source>
        <dbReference type="ARBA" id="ARBA00022645"/>
    </source>
</evidence>
<dbReference type="InterPro" id="IPR000834">
    <property type="entry name" value="Peptidase_M14"/>
</dbReference>
<dbReference type="FunFam" id="3.40.630.10:FF:000084">
    <property type="entry name" value="Carboxypeptidase B2"/>
    <property type="match status" value="1"/>
</dbReference>
<dbReference type="PANTHER" id="PTHR11705:SF140">
    <property type="entry name" value="FI02848P-RELATED"/>
    <property type="match status" value="1"/>
</dbReference>
<dbReference type="PANTHER" id="PTHR11705">
    <property type="entry name" value="PROTEASE FAMILY M14 CARBOXYPEPTIDASE A,B"/>
    <property type="match status" value="1"/>
</dbReference>
<keyword evidence="3 14" id="KW-0121">Carboxypeptidase</keyword>
<dbReference type="InterPro" id="IPR003146">
    <property type="entry name" value="M14A_act_pep"/>
</dbReference>
<dbReference type="GO" id="GO:0008270">
    <property type="term" value="F:zinc ion binding"/>
    <property type="evidence" value="ECO:0007669"/>
    <property type="project" value="InterPro"/>
</dbReference>
<dbReference type="InterPro" id="IPR036990">
    <property type="entry name" value="M14A-like_propep"/>
</dbReference>
<comment type="cofactor">
    <cofactor evidence="1">
        <name>Zn(2+)</name>
        <dbReference type="ChEBI" id="CHEBI:29105"/>
    </cofactor>
</comment>
<evidence type="ECO:0000256" key="2">
    <source>
        <dbReference type="ARBA" id="ARBA00005988"/>
    </source>
</evidence>
<evidence type="ECO:0000256" key="8">
    <source>
        <dbReference type="ARBA" id="ARBA00022833"/>
    </source>
</evidence>
<sequence>MFALVVAALGIFAAVAVPFEAPANFTNHRLIAAKLPTLNAFSVAQALSLDGRLELWSDLPGRDGSILFSISPEFFNDVDGVLKQADIETKVLETDLQRIIDEERLTTTYGFYINRAFNLHQFESYTQIVASISYYANGPHSLGRISSFAIGETHEKRQIVGIKIANSMERKPVIFIECGMHAREWASISTCLYMIDELVTNQESHKDLLDRFNFHIVPCSNPDGYEYTRNFNRLWRKNRSPRVFGGWQNCVGVDLNRNFMAGPHCGVGTEKRPCSDVFCGSRPFSEPETAALRDYLTSITDDVDYYVSLHAFGLMWMFPHSYTTKECPDHDELLARASIGVNAIKKKTGTVYTYGPIAKTIYPVTGSSVDWAYDELKIKKSFVLEVQPSLSNAFNGRGFLLQPSQIIPVGEETFTGLKAMWLS</sequence>
<dbReference type="PROSITE" id="PS52035">
    <property type="entry name" value="PEPTIDASE_M14"/>
    <property type="match status" value="1"/>
</dbReference>
<dbReference type="EMBL" id="MNPL01019649">
    <property type="protein sequence ID" value="OQR69829.1"/>
    <property type="molecule type" value="Genomic_DNA"/>
</dbReference>
<evidence type="ECO:0000256" key="4">
    <source>
        <dbReference type="ARBA" id="ARBA00022670"/>
    </source>
</evidence>
<dbReference type="GO" id="GO:0004181">
    <property type="term" value="F:metallocarboxypeptidase activity"/>
    <property type="evidence" value="ECO:0007669"/>
    <property type="project" value="InterPro"/>
</dbReference>
<organism evidence="14 15">
    <name type="scientific">Tropilaelaps mercedesae</name>
    <dbReference type="NCBI Taxonomy" id="418985"/>
    <lineage>
        <taxon>Eukaryota</taxon>
        <taxon>Metazoa</taxon>
        <taxon>Ecdysozoa</taxon>
        <taxon>Arthropoda</taxon>
        <taxon>Chelicerata</taxon>
        <taxon>Arachnida</taxon>
        <taxon>Acari</taxon>
        <taxon>Parasitiformes</taxon>
        <taxon>Mesostigmata</taxon>
        <taxon>Gamasina</taxon>
        <taxon>Dermanyssoidea</taxon>
        <taxon>Laelapidae</taxon>
        <taxon>Tropilaelaps</taxon>
    </lineage>
</organism>
<evidence type="ECO:0000256" key="10">
    <source>
        <dbReference type="ARBA" id="ARBA00023157"/>
    </source>
</evidence>
<keyword evidence="6 12" id="KW-0732">Signal</keyword>
<comment type="caution">
    <text evidence="14">The sequence shown here is derived from an EMBL/GenBank/DDBJ whole genome shotgun (WGS) entry which is preliminary data.</text>
</comment>
<dbReference type="InParanoid" id="A0A1V9X8G9"/>
<dbReference type="PRINTS" id="PR00765">
    <property type="entry name" value="CRBOXYPTASEA"/>
</dbReference>
<feature type="chain" id="PRO_5013252388" evidence="12">
    <location>
        <begin position="17"/>
        <end position="423"/>
    </location>
</feature>
<feature type="domain" description="Peptidase M14" evidence="13">
    <location>
        <begin position="121"/>
        <end position="423"/>
    </location>
</feature>
<keyword evidence="15" id="KW-1185">Reference proteome</keyword>
<keyword evidence="8" id="KW-0862">Zinc</keyword>
<evidence type="ECO:0000256" key="9">
    <source>
        <dbReference type="ARBA" id="ARBA00023049"/>
    </source>
</evidence>
<evidence type="ECO:0000256" key="6">
    <source>
        <dbReference type="ARBA" id="ARBA00022729"/>
    </source>
</evidence>
<keyword evidence="5" id="KW-0479">Metal-binding</keyword>
<dbReference type="STRING" id="418985.A0A1V9X8G9"/>
<keyword evidence="9" id="KW-0482">Metalloprotease</keyword>
<evidence type="ECO:0000256" key="5">
    <source>
        <dbReference type="ARBA" id="ARBA00022723"/>
    </source>
</evidence>
<dbReference type="CDD" id="cd03860">
    <property type="entry name" value="M14_CP_A-B_like"/>
    <property type="match status" value="1"/>
</dbReference>
<feature type="active site" description="Proton donor/acceptor" evidence="11">
    <location>
        <position position="385"/>
    </location>
</feature>
<dbReference type="SMART" id="SM00631">
    <property type="entry name" value="Zn_pept"/>
    <property type="match status" value="1"/>
</dbReference>
<feature type="signal peptide" evidence="12">
    <location>
        <begin position="1"/>
        <end position="16"/>
    </location>
</feature>
<gene>
    <name evidence="14" type="ORF">BIW11_12027</name>
</gene>
<evidence type="ECO:0000256" key="1">
    <source>
        <dbReference type="ARBA" id="ARBA00001947"/>
    </source>
</evidence>
<proteinExistence type="inferred from homology"/>
<dbReference type="Gene3D" id="3.30.70.340">
    <property type="entry name" value="Metallocarboxypeptidase-like"/>
    <property type="match status" value="1"/>
</dbReference>
<keyword evidence="7" id="KW-0378">Hydrolase</keyword>
<evidence type="ECO:0000256" key="12">
    <source>
        <dbReference type="SAM" id="SignalP"/>
    </source>
</evidence>
<evidence type="ECO:0000256" key="11">
    <source>
        <dbReference type="PROSITE-ProRule" id="PRU01379"/>
    </source>
</evidence>
<dbReference type="Gene3D" id="3.40.630.10">
    <property type="entry name" value="Zn peptidases"/>
    <property type="match status" value="1"/>
</dbReference>
<dbReference type="SUPFAM" id="SSF53187">
    <property type="entry name" value="Zn-dependent exopeptidases"/>
    <property type="match status" value="1"/>
</dbReference>
<reference evidence="14 15" key="1">
    <citation type="journal article" date="2017" name="Gigascience">
        <title>Draft genome of the honey bee ectoparasitic mite, Tropilaelaps mercedesae, is shaped by the parasitic life history.</title>
        <authorList>
            <person name="Dong X."/>
            <person name="Armstrong S.D."/>
            <person name="Xia D."/>
            <person name="Makepeace B.L."/>
            <person name="Darby A.C."/>
            <person name="Kadowaki T."/>
        </authorList>
    </citation>
    <scope>NUCLEOTIDE SEQUENCE [LARGE SCALE GENOMIC DNA]</scope>
    <source>
        <strain evidence="14">Wuxi-XJTLU</strain>
    </source>
</reference>